<dbReference type="KEGG" id="qsa:O6P43_014025"/>
<evidence type="ECO:0000313" key="2">
    <source>
        <dbReference type="EMBL" id="KAJ7964160.1"/>
    </source>
</evidence>
<name>A0AAD7LTT5_QUISA</name>
<dbReference type="Proteomes" id="UP001163823">
    <property type="component" value="Chromosome 6"/>
</dbReference>
<evidence type="ECO:0000313" key="3">
    <source>
        <dbReference type="EMBL" id="KAJ7964164.1"/>
    </source>
</evidence>
<evidence type="ECO:0000313" key="4">
    <source>
        <dbReference type="Proteomes" id="UP001163823"/>
    </source>
</evidence>
<organism evidence="3 4">
    <name type="scientific">Quillaja saponaria</name>
    <name type="common">Soap bark tree</name>
    <dbReference type="NCBI Taxonomy" id="32244"/>
    <lineage>
        <taxon>Eukaryota</taxon>
        <taxon>Viridiplantae</taxon>
        <taxon>Streptophyta</taxon>
        <taxon>Embryophyta</taxon>
        <taxon>Tracheophyta</taxon>
        <taxon>Spermatophyta</taxon>
        <taxon>Magnoliopsida</taxon>
        <taxon>eudicotyledons</taxon>
        <taxon>Gunneridae</taxon>
        <taxon>Pentapetalae</taxon>
        <taxon>rosids</taxon>
        <taxon>fabids</taxon>
        <taxon>Fabales</taxon>
        <taxon>Quillajaceae</taxon>
        <taxon>Quillaja</taxon>
    </lineage>
</organism>
<evidence type="ECO:0000256" key="1">
    <source>
        <dbReference type="SAM" id="MobiDB-lite"/>
    </source>
</evidence>
<feature type="region of interest" description="Disordered" evidence="1">
    <location>
        <begin position="1"/>
        <end position="87"/>
    </location>
</feature>
<dbReference type="KEGG" id="qsa:O6P43_014021"/>
<comment type="caution">
    <text evidence="3">The sequence shown here is derived from an EMBL/GenBank/DDBJ whole genome shotgun (WGS) entry which is preliminary data.</text>
</comment>
<sequence length="87" mass="10462">MMIMISNPNQDHNVREDRSGCRDGVEFKPKSRDIDRRAESRRRDDEFEHNAREGHDRGEDKRSRSHNDDDNIIIRSREGHGRKEDYR</sequence>
<dbReference type="EMBL" id="JARAOO010000006">
    <property type="protein sequence ID" value="KAJ7964160.1"/>
    <property type="molecule type" value="Genomic_DNA"/>
</dbReference>
<feature type="compositionally biased region" description="Basic and acidic residues" evidence="1">
    <location>
        <begin position="75"/>
        <end position="87"/>
    </location>
</feature>
<reference evidence="3" key="1">
    <citation type="journal article" date="2023" name="Science">
        <title>Elucidation of the pathway for biosynthesis of saponin adjuvants from the soapbark tree.</title>
        <authorList>
            <person name="Reed J."/>
            <person name="Orme A."/>
            <person name="El-Demerdash A."/>
            <person name="Owen C."/>
            <person name="Martin L.B.B."/>
            <person name="Misra R.C."/>
            <person name="Kikuchi S."/>
            <person name="Rejzek M."/>
            <person name="Martin A.C."/>
            <person name="Harkess A."/>
            <person name="Leebens-Mack J."/>
            <person name="Louveau T."/>
            <person name="Stephenson M.J."/>
            <person name="Osbourn A."/>
        </authorList>
    </citation>
    <scope>NUCLEOTIDE SEQUENCE</scope>
    <source>
        <strain evidence="3">S10</strain>
    </source>
</reference>
<dbReference type="EMBL" id="JARAOO010000006">
    <property type="protein sequence ID" value="KAJ7964164.1"/>
    <property type="molecule type" value="Genomic_DNA"/>
</dbReference>
<feature type="compositionally biased region" description="Polar residues" evidence="1">
    <location>
        <begin position="1"/>
        <end position="11"/>
    </location>
</feature>
<gene>
    <name evidence="2" type="ORF">O6P43_014021</name>
    <name evidence="3" type="ORF">O6P43_014025</name>
</gene>
<proteinExistence type="predicted"/>
<feature type="compositionally biased region" description="Basic and acidic residues" evidence="1">
    <location>
        <begin position="12"/>
        <end position="69"/>
    </location>
</feature>
<dbReference type="AlphaFoldDB" id="A0AAD7LTT5"/>
<protein>
    <submittedName>
        <fullName evidence="3">Uncharacterized protein</fullName>
    </submittedName>
</protein>
<keyword evidence="4" id="KW-1185">Reference proteome</keyword>
<accession>A0AAD7LTT5</accession>